<evidence type="ECO:0000256" key="1">
    <source>
        <dbReference type="ARBA" id="ARBA00001947"/>
    </source>
</evidence>
<name>A0A1J5HCT0_9BACT</name>
<dbReference type="InterPro" id="IPR008915">
    <property type="entry name" value="Peptidase_M50"/>
</dbReference>
<keyword evidence="9" id="KW-0482">Metalloprotease</keyword>
<dbReference type="PANTHER" id="PTHR42837">
    <property type="entry name" value="REGULATOR OF SIGMA-E PROTEASE RSEP"/>
    <property type="match status" value="1"/>
</dbReference>
<proteinExistence type="inferred from homology"/>
<feature type="transmembrane region" description="Helical" evidence="11">
    <location>
        <begin position="99"/>
        <end position="121"/>
    </location>
</feature>
<evidence type="ECO:0000256" key="9">
    <source>
        <dbReference type="ARBA" id="ARBA00023049"/>
    </source>
</evidence>
<evidence type="ECO:0000256" key="5">
    <source>
        <dbReference type="ARBA" id="ARBA00022692"/>
    </source>
</evidence>
<keyword evidence="6" id="KW-0378">Hydrolase</keyword>
<dbReference type="Proteomes" id="UP000183758">
    <property type="component" value="Unassembled WGS sequence"/>
</dbReference>
<evidence type="ECO:0000256" key="6">
    <source>
        <dbReference type="ARBA" id="ARBA00022801"/>
    </source>
</evidence>
<dbReference type="GO" id="GO:0016020">
    <property type="term" value="C:membrane"/>
    <property type="evidence" value="ECO:0007669"/>
    <property type="project" value="UniProtKB-SubCell"/>
</dbReference>
<keyword evidence="7" id="KW-0862">Zinc</keyword>
<feature type="transmembrane region" description="Helical" evidence="11">
    <location>
        <begin position="333"/>
        <end position="355"/>
    </location>
</feature>
<dbReference type="Pfam" id="PF02163">
    <property type="entry name" value="Peptidase_M50"/>
    <property type="match status" value="1"/>
</dbReference>
<keyword evidence="4" id="KW-0645">Protease</keyword>
<feature type="transmembrane region" description="Helical" evidence="11">
    <location>
        <begin position="285"/>
        <end position="305"/>
    </location>
</feature>
<comment type="caution">
    <text evidence="13">The sequence shown here is derived from an EMBL/GenBank/DDBJ whole genome shotgun (WGS) entry which is preliminary data.</text>
</comment>
<gene>
    <name evidence="13" type="ORF">AUK04_03900</name>
</gene>
<dbReference type="Gene3D" id="2.30.42.10">
    <property type="match status" value="1"/>
</dbReference>
<dbReference type="EMBL" id="MNZM01000097">
    <property type="protein sequence ID" value="OIP83025.1"/>
    <property type="molecule type" value="Genomic_DNA"/>
</dbReference>
<organism evidence="13 14">
    <name type="scientific">Candidatus Roizmanbacteria bacterium CG2_30_33_16</name>
    <dbReference type="NCBI Taxonomy" id="1805340"/>
    <lineage>
        <taxon>Bacteria</taxon>
        <taxon>Candidatus Roizmaniibacteriota</taxon>
    </lineage>
</organism>
<keyword evidence="5 11" id="KW-0812">Transmembrane</keyword>
<dbReference type="InterPro" id="IPR036034">
    <property type="entry name" value="PDZ_sf"/>
</dbReference>
<comment type="cofactor">
    <cofactor evidence="1">
        <name>Zn(2+)</name>
        <dbReference type="ChEBI" id="CHEBI:29105"/>
    </cofactor>
</comment>
<dbReference type="CDD" id="cd06163">
    <property type="entry name" value="S2P-M50_PDZ_RseP-like"/>
    <property type="match status" value="1"/>
</dbReference>
<keyword evidence="8 11" id="KW-1133">Transmembrane helix</keyword>
<dbReference type="AlphaFoldDB" id="A0A1J5HCT0"/>
<evidence type="ECO:0000256" key="10">
    <source>
        <dbReference type="ARBA" id="ARBA00023136"/>
    </source>
</evidence>
<comment type="similarity">
    <text evidence="3">Belongs to the peptidase M50B family.</text>
</comment>
<accession>A0A1J5HCT0</accession>
<dbReference type="GO" id="GO:0004222">
    <property type="term" value="F:metalloendopeptidase activity"/>
    <property type="evidence" value="ECO:0007669"/>
    <property type="project" value="InterPro"/>
</dbReference>
<protein>
    <recommendedName>
        <fullName evidence="12">Peptidase M50 domain-containing protein</fullName>
    </recommendedName>
</protein>
<evidence type="ECO:0000256" key="3">
    <source>
        <dbReference type="ARBA" id="ARBA00007931"/>
    </source>
</evidence>
<reference evidence="13 14" key="1">
    <citation type="journal article" date="2016" name="Environ. Microbiol.">
        <title>Genomic resolution of a cold subsurface aquifer community provides metabolic insights for novel microbes adapted to high CO concentrations.</title>
        <authorList>
            <person name="Probst A.J."/>
            <person name="Castelle C.J."/>
            <person name="Singh A."/>
            <person name="Brown C.T."/>
            <person name="Anantharaman K."/>
            <person name="Sharon I."/>
            <person name="Hug L.A."/>
            <person name="Burstein D."/>
            <person name="Emerson J.B."/>
            <person name="Thomas B.C."/>
            <person name="Banfield J.F."/>
        </authorList>
    </citation>
    <scope>NUCLEOTIDE SEQUENCE [LARGE SCALE GENOMIC DNA]</scope>
    <source>
        <strain evidence="13">CG2_30_33_16</strain>
    </source>
</reference>
<evidence type="ECO:0000256" key="4">
    <source>
        <dbReference type="ARBA" id="ARBA00022670"/>
    </source>
</evidence>
<evidence type="ECO:0000259" key="12">
    <source>
        <dbReference type="Pfam" id="PF02163"/>
    </source>
</evidence>
<evidence type="ECO:0000313" key="14">
    <source>
        <dbReference type="Proteomes" id="UP000183758"/>
    </source>
</evidence>
<sequence>MLTIIAFILILGLLVLVHEFGHFIAAKKNGVYVEEFGFGYPPRLFGFKFRNTLYSINLIPLGGFVKLYGEEAGELGAEKTTKKIPSNQAFTNKKPWQKLIILCAGVLGNFLLGWILISILFTQGIPTPTKDVIIDRVAFNSPAQYAGLKPKDILLEITIDNKIEKLKSTNDLIDLSKKYAGQKLNIKIKRANIEKIISIVPRKNPPTGQGPLGIVVTSFIEKRYPWYQAPFFGLIEAFNITIKIVSELGKTLFQLLTFKKPQIDVAGPIGIAQFTGQAIKFGRNAVLEFIALLSLNLAVLNIFPFPALDGGRLVFVIYEWITKKRVNKNLEKYLNLTGFSLLILLALLVSISDVIKLIKK</sequence>
<evidence type="ECO:0000256" key="2">
    <source>
        <dbReference type="ARBA" id="ARBA00004141"/>
    </source>
</evidence>
<dbReference type="InterPro" id="IPR004387">
    <property type="entry name" value="Pept_M50_Zn"/>
</dbReference>
<dbReference type="SUPFAM" id="SSF50156">
    <property type="entry name" value="PDZ domain-like"/>
    <property type="match status" value="1"/>
</dbReference>
<evidence type="ECO:0000256" key="11">
    <source>
        <dbReference type="SAM" id="Phobius"/>
    </source>
</evidence>
<dbReference type="GO" id="GO:0006508">
    <property type="term" value="P:proteolysis"/>
    <property type="evidence" value="ECO:0007669"/>
    <property type="project" value="UniProtKB-KW"/>
</dbReference>
<evidence type="ECO:0000256" key="8">
    <source>
        <dbReference type="ARBA" id="ARBA00022989"/>
    </source>
</evidence>
<feature type="domain" description="Peptidase M50" evidence="12">
    <location>
        <begin position="6"/>
        <end position="345"/>
    </location>
</feature>
<keyword evidence="10 11" id="KW-0472">Membrane</keyword>
<evidence type="ECO:0000256" key="7">
    <source>
        <dbReference type="ARBA" id="ARBA00022833"/>
    </source>
</evidence>
<evidence type="ECO:0000313" key="13">
    <source>
        <dbReference type="EMBL" id="OIP83025.1"/>
    </source>
</evidence>
<dbReference type="PANTHER" id="PTHR42837:SF2">
    <property type="entry name" value="MEMBRANE METALLOPROTEASE ARASP2, CHLOROPLASTIC-RELATED"/>
    <property type="match status" value="1"/>
</dbReference>
<comment type="subcellular location">
    <subcellularLocation>
        <location evidence="2">Membrane</location>
        <topology evidence="2">Multi-pass membrane protein</topology>
    </subcellularLocation>
</comment>